<evidence type="ECO:0000256" key="1">
    <source>
        <dbReference type="ARBA" id="ARBA00001973"/>
    </source>
</evidence>
<comment type="subcellular location">
    <subcellularLocation>
        <location evidence="2 6">Secreted</location>
    </subcellularLocation>
</comment>
<gene>
    <name evidence="10" type="ORF">VTL71DRAFT_2560</name>
</gene>
<dbReference type="InterPro" id="IPR049892">
    <property type="entry name" value="AA9"/>
</dbReference>
<feature type="compositionally biased region" description="Polar residues" evidence="7">
    <location>
        <begin position="459"/>
        <end position="480"/>
    </location>
</feature>
<organism evidence="10 11">
    <name type="scientific">Oculimacula yallundae</name>
    <dbReference type="NCBI Taxonomy" id="86028"/>
    <lineage>
        <taxon>Eukaryota</taxon>
        <taxon>Fungi</taxon>
        <taxon>Dikarya</taxon>
        <taxon>Ascomycota</taxon>
        <taxon>Pezizomycotina</taxon>
        <taxon>Leotiomycetes</taxon>
        <taxon>Helotiales</taxon>
        <taxon>Ploettnerulaceae</taxon>
        <taxon>Oculimacula</taxon>
    </lineage>
</organism>
<reference evidence="10 11" key="1">
    <citation type="journal article" date="2024" name="Commun. Biol.">
        <title>Comparative genomic analysis of thermophilic fungi reveals convergent evolutionary adaptations and gene losses.</title>
        <authorList>
            <person name="Steindorff A.S."/>
            <person name="Aguilar-Pontes M.V."/>
            <person name="Robinson A.J."/>
            <person name="Andreopoulos B."/>
            <person name="LaButti K."/>
            <person name="Kuo A."/>
            <person name="Mondo S."/>
            <person name="Riley R."/>
            <person name="Otillar R."/>
            <person name="Haridas S."/>
            <person name="Lipzen A."/>
            <person name="Grimwood J."/>
            <person name="Schmutz J."/>
            <person name="Clum A."/>
            <person name="Reid I.D."/>
            <person name="Moisan M.C."/>
            <person name="Butler G."/>
            <person name="Nguyen T.T.M."/>
            <person name="Dewar K."/>
            <person name="Conant G."/>
            <person name="Drula E."/>
            <person name="Henrissat B."/>
            <person name="Hansel C."/>
            <person name="Singer S."/>
            <person name="Hutchinson M.I."/>
            <person name="de Vries R.P."/>
            <person name="Natvig D.O."/>
            <person name="Powell A.J."/>
            <person name="Tsang A."/>
            <person name="Grigoriev I.V."/>
        </authorList>
    </citation>
    <scope>NUCLEOTIDE SEQUENCE [LARGE SCALE GENOMIC DNA]</scope>
    <source>
        <strain evidence="10 11">CBS 494.80</strain>
    </source>
</reference>
<keyword evidence="6" id="KW-0624">Polysaccharide degradation</keyword>
<keyword evidence="6" id="KW-0119">Carbohydrate metabolism</keyword>
<feature type="compositionally biased region" description="Basic residues" evidence="7">
    <location>
        <begin position="662"/>
        <end position="672"/>
    </location>
</feature>
<dbReference type="Gene3D" id="2.70.50.70">
    <property type="match status" value="1"/>
</dbReference>
<feature type="compositionally biased region" description="Polar residues" evidence="7">
    <location>
        <begin position="344"/>
        <end position="394"/>
    </location>
</feature>
<dbReference type="PANTHER" id="PTHR33353:SF32">
    <property type="entry name" value="ENDO-BETA-1,4-GLUCANASE D"/>
    <property type="match status" value="1"/>
</dbReference>
<accession>A0ABR4C982</accession>
<name>A0ABR4C982_9HELO</name>
<keyword evidence="5" id="KW-0325">Glycoprotein</keyword>
<proteinExistence type="predicted"/>
<dbReference type="EMBL" id="JAZHXI010000011">
    <property type="protein sequence ID" value="KAL2066489.1"/>
    <property type="molecule type" value="Genomic_DNA"/>
</dbReference>
<feature type="region of interest" description="Disordered" evidence="7">
    <location>
        <begin position="415"/>
        <end position="480"/>
    </location>
</feature>
<dbReference type="EC" id="1.14.99.56" evidence="6"/>
<evidence type="ECO:0000313" key="11">
    <source>
        <dbReference type="Proteomes" id="UP001595075"/>
    </source>
</evidence>
<evidence type="ECO:0000256" key="7">
    <source>
        <dbReference type="SAM" id="MobiDB-lite"/>
    </source>
</evidence>
<keyword evidence="8" id="KW-0732">Signal</keyword>
<feature type="chain" id="PRO_5047444075" description="AA9 family lytic polysaccharide monooxygenase" evidence="8">
    <location>
        <begin position="21"/>
        <end position="672"/>
    </location>
</feature>
<comment type="domain">
    <text evidence="6">Has a modular structure: an endo-beta-1,4-glucanase catalytic module at the N-terminus, a linker rich in serines and threonines, and a C-terminal carbohydrate-binding module (CBM).</text>
</comment>
<keyword evidence="4 6" id="KW-1015">Disulfide bond</keyword>
<dbReference type="PANTHER" id="PTHR33353">
    <property type="entry name" value="PUTATIVE (AFU_ORTHOLOGUE AFUA_1G12560)-RELATED"/>
    <property type="match status" value="1"/>
</dbReference>
<evidence type="ECO:0000256" key="3">
    <source>
        <dbReference type="ARBA" id="ARBA00022525"/>
    </source>
</evidence>
<evidence type="ECO:0000256" key="4">
    <source>
        <dbReference type="ARBA" id="ARBA00023157"/>
    </source>
</evidence>
<evidence type="ECO:0000256" key="6">
    <source>
        <dbReference type="RuleBase" id="RU368122"/>
    </source>
</evidence>
<feature type="compositionally biased region" description="Low complexity" evidence="7">
    <location>
        <begin position="620"/>
        <end position="640"/>
    </location>
</feature>
<evidence type="ECO:0000259" key="9">
    <source>
        <dbReference type="Pfam" id="PF03443"/>
    </source>
</evidence>
<feature type="compositionally biased region" description="Low complexity" evidence="7">
    <location>
        <begin position="418"/>
        <end position="454"/>
    </location>
</feature>
<feature type="region of interest" description="Disordered" evidence="7">
    <location>
        <begin position="610"/>
        <end position="672"/>
    </location>
</feature>
<comment type="cofactor">
    <cofactor evidence="1">
        <name>Cu(2+)</name>
        <dbReference type="ChEBI" id="CHEBI:29036"/>
    </cofactor>
</comment>
<keyword evidence="3 6" id="KW-0964">Secreted</keyword>
<evidence type="ECO:0000256" key="2">
    <source>
        <dbReference type="ARBA" id="ARBA00004613"/>
    </source>
</evidence>
<comment type="caution">
    <text evidence="10">The sequence shown here is derived from an EMBL/GenBank/DDBJ whole genome shotgun (WGS) entry which is preliminary data.</text>
</comment>
<evidence type="ECO:0000256" key="5">
    <source>
        <dbReference type="ARBA" id="ARBA00023180"/>
    </source>
</evidence>
<feature type="region of interest" description="Disordered" evidence="7">
    <location>
        <begin position="343"/>
        <end position="394"/>
    </location>
</feature>
<dbReference type="Proteomes" id="UP001595075">
    <property type="component" value="Unassembled WGS sequence"/>
</dbReference>
<sequence>MHISRLVFGLSLGALRSVAGHSVFTTLFVNDIDQGDGTCVRMPMDAHNATNPISDLSSSAMACGFGGTQGVARVCTIPSSAKMGFQFRQFPDNSQAGTIDSSHMGPCAVYMKYVSSAIEDPGVGDGWFKIASSGYDESTKKWCTEKLSANNGVMSFSVPEDLAGGYYLIRPELLTLQDADKDPPNPQFYTGCAQVFLNSTGRRLPRDTVSIPGYVGIKNESVLFDLYKPIWPYLEPGPEVYTSGTSSAKVVEAVIRQTEGLLPRDAYLTNANWWGVEVSSYDDEDGCWNASKSCYTQADACYKTAPPTGSKNCKVWEARCSNIQTACDKEIFTGPPVYTLRLDPSSSSTSLEDATTQMDETKPTSSTELVTFEPTKSPTTSINQGRSRTRTQQITTANFGSVKSEKMDFGSMTALPETTLSTTGGSSTLRPRSSTITGKSSSDSSSISSLNSKRISIRPTMTNPEDPVTTSNSDTESSPASTILITSKVKPAQASSTTSIFIPDSSVAATASKGLDFGTRKSASLSSIATDTVTRTPLVTSSIVATTTFASNLSVSESDQTPSMISTTLSMDPIPDTLIEPVSTSTMMTTVFSTTIFDVSSALDSSTDDIPSIEIIPPRTNTTSVPSTGSGSTSFSATITNTSSVVDPETTNVAESPGGSKIARKLRRTWSA</sequence>
<dbReference type="Pfam" id="PF03443">
    <property type="entry name" value="AA9"/>
    <property type="match status" value="1"/>
</dbReference>
<dbReference type="CDD" id="cd21175">
    <property type="entry name" value="LPMO_AA9"/>
    <property type="match status" value="1"/>
</dbReference>
<evidence type="ECO:0000313" key="10">
    <source>
        <dbReference type="EMBL" id="KAL2066489.1"/>
    </source>
</evidence>
<comment type="function">
    <text evidence="6">Lytic polysaccharide monooxygenase (LMPO) that depolymerizes crystalline and amorphous polysaccharides via the oxidation of scissile alpha- or beta-(1-4)-glycosidic bonds, yielding C1 and/or C4 oxidation products. Catalysis by LPMOs requires the reduction of the active-site copper from Cu(II) to Cu(I) by a reducing agent and H(2)O(2) or O(2) as a cosubstrate.</text>
</comment>
<comment type="catalytic activity">
    <reaction evidence="6">
        <text>[(1-&gt;4)-beta-D-glucosyl]n+m + reduced acceptor + O2 = 4-dehydro-beta-D-glucosyl-[(1-&gt;4)-beta-D-glucosyl]n-1 + [(1-&gt;4)-beta-D-glucosyl]m + acceptor + H2O.</text>
        <dbReference type="EC" id="1.14.99.56"/>
    </reaction>
</comment>
<protein>
    <recommendedName>
        <fullName evidence="6">AA9 family lytic polysaccharide monooxygenase</fullName>
        <ecNumber evidence="6">1.14.99.56</ecNumber>
    </recommendedName>
    <alternativeName>
        <fullName evidence="6">Endo-beta-1,4-glucanase</fullName>
    </alternativeName>
    <alternativeName>
        <fullName evidence="6">Glycosyl hydrolase 61 family protein</fullName>
    </alternativeName>
</protein>
<dbReference type="InterPro" id="IPR005103">
    <property type="entry name" value="AA9_LPMO"/>
</dbReference>
<keyword evidence="6" id="KW-0136">Cellulose degradation</keyword>
<keyword evidence="11" id="KW-1185">Reference proteome</keyword>
<feature type="compositionally biased region" description="Polar residues" evidence="7">
    <location>
        <begin position="641"/>
        <end position="654"/>
    </location>
</feature>
<feature type="signal peptide" evidence="8">
    <location>
        <begin position="1"/>
        <end position="20"/>
    </location>
</feature>
<feature type="domain" description="Auxiliary Activity family 9 catalytic" evidence="9">
    <location>
        <begin position="21"/>
        <end position="231"/>
    </location>
</feature>
<evidence type="ECO:0000256" key="8">
    <source>
        <dbReference type="SAM" id="SignalP"/>
    </source>
</evidence>